<evidence type="ECO:0000256" key="15">
    <source>
        <dbReference type="ARBA" id="ARBA00033189"/>
    </source>
</evidence>
<evidence type="ECO:0000256" key="9">
    <source>
        <dbReference type="ARBA" id="ARBA00022723"/>
    </source>
</evidence>
<comment type="caution">
    <text evidence="18">The sequence shown here is derived from an EMBL/GenBank/DDBJ whole genome shotgun (WGS) entry which is preliminary data.</text>
</comment>
<dbReference type="FunFam" id="3.30.56.10:FF:000006">
    <property type="entry name" value="Phenylalanyl-tRNA synthetase subunit beta"/>
    <property type="match status" value="1"/>
</dbReference>
<evidence type="ECO:0000256" key="5">
    <source>
        <dbReference type="ARBA" id="ARBA00012814"/>
    </source>
</evidence>
<evidence type="ECO:0000256" key="12">
    <source>
        <dbReference type="ARBA" id="ARBA00022842"/>
    </source>
</evidence>
<dbReference type="InterPro" id="IPR009061">
    <property type="entry name" value="DNA-bd_dom_put_sf"/>
</dbReference>
<comment type="catalytic activity">
    <reaction evidence="16">
        <text>tRNA(Phe) + L-phenylalanine + ATP = L-phenylalanyl-tRNA(Phe) + AMP + diphosphate + H(+)</text>
        <dbReference type="Rhea" id="RHEA:19413"/>
        <dbReference type="Rhea" id="RHEA-COMP:9668"/>
        <dbReference type="Rhea" id="RHEA-COMP:9699"/>
        <dbReference type="ChEBI" id="CHEBI:15378"/>
        <dbReference type="ChEBI" id="CHEBI:30616"/>
        <dbReference type="ChEBI" id="CHEBI:33019"/>
        <dbReference type="ChEBI" id="CHEBI:58095"/>
        <dbReference type="ChEBI" id="CHEBI:78442"/>
        <dbReference type="ChEBI" id="CHEBI:78531"/>
        <dbReference type="ChEBI" id="CHEBI:456215"/>
        <dbReference type="EC" id="6.1.1.20"/>
    </reaction>
</comment>
<dbReference type="AlphaFoldDB" id="A0A9P5N2W1"/>
<dbReference type="OrthoDB" id="1698572at2759"/>
<dbReference type="Pfam" id="PF03484">
    <property type="entry name" value="B5"/>
    <property type="match status" value="1"/>
</dbReference>
<dbReference type="SMART" id="SM00874">
    <property type="entry name" value="B5"/>
    <property type="match status" value="1"/>
</dbReference>
<keyword evidence="10" id="KW-0547">Nucleotide-binding</keyword>
<dbReference type="GO" id="GO:0005524">
    <property type="term" value="F:ATP binding"/>
    <property type="evidence" value="ECO:0007669"/>
    <property type="project" value="UniProtKB-KW"/>
</dbReference>
<dbReference type="InterPro" id="IPR004531">
    <property type="entry name" value="Phe-tRNA-synth_IIc_bsu_arc_euk"/>
</dbReference>
<evidence type="ECO:0000313" key="19">
    <source>
        <dbReference type="Proteomes" id="UP000759537"/>
    </source>
</evidence>
<keyword evidence="12" id="KW-0460">Magnesium</keyword>
<dbReference type="InterPro" id="IPR005147">
    <property type="entry name" value="tRNA_synthase_B5-dom"/>
</dbReference>
<comment type="subunit">
    <text evidence="4">Tetramer of two alpha and two beta subunits.</text>
</comment>
<evidence type="ECO:0000259" key="17">
    <source>
        <dbReference type="PROSITE" id="PS51483"/>
    </source>
</evidence>
<dbReference type="InterPro" id="IPR040659">
    <property type="entry name" value="PhetRS_B1"/>
</dbReference>
<comment type="cofactor">
    <cofactor evidence="1">
        <name>Mg(2+)</name>
        <dbReference type="ChEBI" id="CHEBI:18420"/>
    </cofactor>
</comment>
<keyword evidence="13" id="KW-0648">Protein biosynthesis</keyword>
<reference evidence="18" key="2">
    <citation type="journal article" date="2020" name="Nat. Commun.">
        <title>Large-scale genome sequencing of mycorrhizal fungi provides insights into the early evolution of symbiotic traits.</title>
        <authorList>
            <person name="Miyauchi S."/>
            <person name="Kiss E."/>
            <person name="Kuo A."/>
            <person name="Drula E."/>
            <person name="Kohler A."/>
            <person name="Sanchez-Garcia M."/>
            <person name="Morin E."/>
            <person name="Andreopoulos B."/>
            <person name="Barry K.W."/>
            <person name="Bonito G."/>
            <person name="Buee M."/>
            <person name="Carver A."/>
            <person name="Chen C."/>
            <person name="Cichocki N."/>
            <person name="Clum A."/>
            <person name="Culley D."/>
            <person name="Crous P.W."/>
            <person name="Fauchery L."/>
            <person name="Girlanda M."/>
            <person name="Hayes R.D."/>
            <person name="Keri Z."/>
            <person name="LaButti K."/>
            <person name="Lipzen A."/>
            <person name="Lombard V."/>
            <person name="Magnuson J."/>
            <person name="Maillard F."/>
            <person name="Murat C."/>
            <person name="Nolan M."/>
            <person name="Ohm R.A."/>
            <person name="Pangilinan J."/>
            <person name="Pereira M.F."/>
            <person name="Perotto S."/>
            <person name="Peter M."/>
            <person name="Pfister S."/>
            <person name="Riley R."/>
            <person name="Sitrit Y."/>
            <person name="Stielow J.B."/>
            <person name="Szollosi G."/>
            <person name="Zifcakova L."/>
            <person name="Stursova M."/>
            <person name="Spatafora J.W."/>
            <person name="Tedersoo L."/>
            <person name="Vaario L.M."/>
            <person name="Yamada A."/>
            <person name="Yan M."/>
            <person name="Wang P."/>
            <person name="Xu J."/>
            <person name="Bruns T."/>
            <person name="Baldrian P."/>
            <person name="Vilgalys R."/>
            <person name="Dunand C."/>
            <person name="Henrissat B."/>
            <person name="Grigoriev I.V."/>
            <person name="Hibbett D."/>
            <person name="Nagy L.G."/>
            <person name="Martin F.M."/>
        </authorList>
    </citation>
    <scope>NUCLEOTIDE SEQUENCE</scope>
    <source>
        <strain evidence="18">Prilba</strain>
    </source>
</reference>
<dbReference type="PROSITE" id="PS51483">
    <property type="entry name" value="B5"/>
    <property type="match status" value="1"/>
</dbReference>
<dbReference type="SUPFAM" id="SSF56037">
    <property type="entry name" value="PheT/TilS domain"/>
    <property type="match status" value="1"/>
</dbReference>
<dbReference type="InterPro" id="IPR045060">
    <property type="entry name" value="Phe-tRNA-ligase_IIc_bsu"/>
</dbReference>
<dbReference type="Pfam" id="PF17759">
    <property type="entry name" value="tRNA_synthFbeta"/>
    <property type="match status" value="1"/>
</dbReference>
<dbReference type="Pfam" id="PF03483">
    <property type="entry name" value="B3_4"/>
    <property type="match status" value="1"/>
</dbReference>
<evidence type="ECO:0000256" key="3">
    <source>
        <dbReference type="ARBA" id="ARBA00007438"/>
    </source>
</evidence>
<accession>A0A9P5N2W1</accession>
<keyword evidence="11" id="KW-0067">ATP-binding</keyword>
<evidence type="ECO:0000256" key="6">
    <source>
        <dbReference type="ARBA" id="ARBA00017032"/>
    </source>
</evidence>
<dbReference type="CDD" id="cd00769">
    <property type="entry name" value="PheRS_beta_core"/>
    <property type="match status" value="1"/>
</dbReference>
<dbReference type="EC" id="6.1.1.20" evidence="5"/>
<dbReference type="PANTHER" id="PTHR10947">
    <property type="entry name" value="PHENYLALANYL-TRNA SYNTHETASE BETA CHAIN AND LEUCINE-RICH REPEAT-CONTAINING PROTEIN 47"/>
    <property type="match status" value="1"/>
</dbReference>
<dbReference type="Pfam" id="PF18262">
    <property type="entry name" value="PhetRS_B1"/>
    <property type="match status" value="1"/>
</dbReference>
<dbReference type="Gene3D" id="3.50.40.10">
    <property type="entry name" value="Phenylalanyl-trna Synthetase, Chain B, domain 3"/>
    <property type="match status" value="1"/>
</dbReference>
<dbReference type="InterPro" id="IPR045864">
    <property type="entry name" value="aa-tRNA-synth_II/BPL/LPL"/>
</dbReference>
<dbReference type="SUPFAM" id="SSF55681">
    <property type="entry name" value="Class II aaRS and biotin synthetases"/>
    <property type="match status" value="1"/>
</dbReference>
<evidence type="ECO:0000256" key="14">
    <source>
        <dbReference type="ARBA" id="ARBA00023146"/>
    </source>
</evidence>
<keyword evidence="7" id="KW-0963">Cytoplasm</keyword>
<evidence type="ECO:0000256" key="11">
    <source>
        <dbReference type="ARBA" id="ARBA00022840"/>
    </source>
</evidence>
<keyword evidence="8" id="KW-0436">Ligase</keyword>
<dbReference type="Proteomes" id="UP000759537">
    <property type="component" value="Unassembled WGS sequence"/>
</dbReference>
<gene>
    <name evidence="18" type="ORF">DFH94DRAFT_253900</name>
</gene>
<dbReference type="PANTHER" id="PTHR10947:SF0">
    <property type="entry name" value="PHENYLALANINE--TRNA LIGASE BETA SUBUNIT"/>
    <property type="match status" value="1"/>
</dbReference>
<name>A0A9P5N2W1_9AGAM</name>
<evidence type="ECO:0000256" key="1">
    <source>
        <dbReference type="ARBA" id="ARBA00001946"/>
    </source>
</evidence>
<evidence type="ECO:0000313" key="18">
    <source>
        <dbReference type="EMBL" id="KAF8484915.1"/>
    </source>
</evidence>
<evidence type="ECO:0000256" key="16">
    <source>
        <dbReference type="ARBA" id="ARBA00049255"/>
    </source>
</evidence>
<dbReference type="InterPro" id="IPR005146">
    <property type="entry name" value="B3/B4_tRNA-bd"/>
</dbReference>
<dbReference type="GO" id="GO:0004826">
    <property type="term" value="F:phenylalanine-tRNA ligase activity"/>
    <property type="evidence" value="ECO:0007669"/>
    <property type="project" value="UniProtKB-EC"/>
</dbReference>
<evidence type="ECO:0000256" key="8">
    <source>
        <dbReference type="ARBA" id="ARBA00022598"/>
    </source>
</evidence>
<dbReference type="FunFam" id="3.30.930.10:FF:000059">
    <property type="entry name" value="phenylalanine--tRNA ligase beta subunit"/>
    <property type="match status" value="1"/>
</dbReference>
<keyword evidence="14" id="KW-0030">Aminoacyl-tRNA synthetase</keyword>
<dbReference type="EMBL" id="WHVB01000003">
    <property type="protein sequence ID" value="KAF8484915.1"/>
    <property type="molecule type" value="Genomic_DNA"/>
</dbReference>
<evidence type="ECO:0000256" key="2">
    <source>
        <dbReference type="ARBA" id="ARBA00004496"/>
    </source>
</evidence>
<evidence type="ECO:0000256" key="7">
    <source>
        <dbReference type="ARBA" id="ARBA00022490"/>
    </source>
</evidence>
<dbReference type="GO" id="GO:0000287">
    <property type="term" value="F:magnesium ion binding"/>
    <property type="evidence" value="ECO:0007669"/>
    <property type="project" value="InterPro"/>
</dbReference>
<dbReference type="GO" id="GO:0009328">
    <property type="term" value="C:phenylalanine-tRNA ligase complex"/>
    <property type="evidence" value="ECO:0007669"/>
    <property type="project" value="TreeGrafter"/>
</dbReference>
<evidence type="ECO:0000256" key="4">
    <source>
        <dbReference type="ARBA" id="ARBA00011209"/>
    </source>
</evidence>
<protein>
    <recommendedName>
        <fullName evidence="6">Phenylalanine--tRNA ligase beta subunit</fullName>
        <ecNumber evidence="5">6.1.1.20</ecNumber>
    </recommendedName>
    <alternativeName>
        <fullName evidence="15">Phenylalanyl-tRNA synthetase beta subunit</fullName>
    </alternativeName>
</protein>
<dbReference type="NCBIfam" id="TIGR00471">
    <property type="entry name" value="pheT_arch"/>
    <property type="match status" value="1"/>
</dbReference>
<comment type="subcellular location">
    <subcellularLocation>
        <location evidence="2">Cytoplasm</location>
    </subcellularLocation>
</comment>
<comment type="similarity">
    <text evidence="3">Belongs to the phenylalanyl-tRNA synthetase beta subunit family. Type 2 subfamily.</text>
</comment>
<proteinExistence type="inferred from homology"/>
<keyword evidence="9" id="KW-0479">Metal-binding</keyword>
<sequence length="646" mass="72861">MKEIRGPGRRWARESLTALKTHLISNTMPTVSVDKEDLWERLEQRFSSEEFDKLCFEFGIELDEDTTEEVETAIKQGLPAGRPQLKIEIPANRYDLLCIEGIARALRVFLGKGKAPEFRLVYPAGGEKGLVEVTVAPETAQVRPYFGSAILRNVKFTQRSYESFIDLQEKLHQNICRKRQFVAIGTHDLDVITRPFRYEAKPPKDIKFAPLNKTQAYTAEELMTLYESDRHLAKYLPIIRNSPVYPVIYDKEDRVLSFPPIINSEHTKITVNTRNIFIDLTATDQTKLNVVTNIMITMFSEYCEEPFTIEPVKIIYPDGRVVISPDLSSRKTQAHASYINSCTGLSLSRPQIKDLLERMSLHVELSSGDTDTLDVTIPPTRSDILHECDIMEDAAIAYGFNNLPDVFPATSTVAQPLAVSKLSDIIRHEWAYAGWVEVLPLILCSHEENFSWLRTADDGQTAVKIANPKTLEFQVVRTSLLPGLLKTIRENRSHALPLRIFETSDVVFKDVARERQARNVRHAAAVWCNKTAGFEIVHGLLDRAMAMLEVPHIPGSGGSQAAPTRGYYLKERNDPTFFPGRAATVYYRAGPTDVSGDGKDVEIGKLGILHPSVLEKFEIGYPCSALEFSLEPFKAKMPSMWTNDDI</sequence>
<reference evidence="18" key="1">
    <citation type="submission" date="2019-10" db="EMBL/GenBank/DDBJ databases">
        <authorList>
            <consortium name="DOE Joint Genome Institute"/>
            <person name="Kuo A."/>
            <person name="Miyauchi S."/>
            <person name="Kiss E."/>
            <person name="Drula E."/>
            <person name="Kohler A."/>
            <person name="Sanchez-Garcia M."/>
            <person name="Andreopoulos B."/>
            <person name="Barry K.W."/>
            <person name="Bonito G."/>
            <person name="Buee M."/>
            <person name="Carver A."/>
            <person name="Chen C."/>
            <person name="Cichocki N."/>
            <person name="Clum A."/>
            <person name="Culley D."/>
            <person name="Crous P.W."/>
            <person name="Fauchery L."/>
            <person name="Girlanda M."/>
            <person name="Hayes R."/>
            <person name="Keri Z."/>
            <person name="LaButti K."/>
            <person name="Lipzen A."/>
            <person name="Lombard V."/>
            <person name="Magnuson J."/>
            <person name="Maillard F."/>
            <person name="Morin E."/>
            <person name="Murat C."/>
            <person name="Nolan M."/>
            <person name="Ohm R."/>
            <person name="Pangilinan J."/>
            <person name="Pereira M."/>
            <person name="Perotto S."/>
            <person name="Peter M."/>
            <person name="Riley R."/>
            <person name="Sitrit Y."/>
            <person name="Stielow B."/>
            <person name="Szollosi G."/>
            <person name="Zifcakova L."/>
            <person name="Stursova M."/>
            <person name="Spatafora J.W."/>
            <person name="Tedersoo L."/>
            <person name="Vaario L.-M."/>
            <person name="Yamada A."/>
            <person name="Yan M."/>
            <person name="Wang P."/>
            <person name="Xu J."/>
            <person name="Bruns T."/>
            <person name="Baldrian P."/>
            <person name="Vilgalys R."/>
            <person name="Henrissat B."/>
            <person name="Grigoriev I.V."/>
            <person name="Hibbett D."/>
            <person name="Nagy L.G."/>
            <person name="Martin F.M."/>
        </authorList>
    </citation>
    <scope>NUCLEOTIDE SEQUENCE</scope>
    <source>
        <strain evidence="18">Prilba</strain>
    </source>
</reference>
<evidence type="ECO:0000256" key="10">
    <source>
        <dbReference type="ARBA" id="ARBA00022741"/>
    </source>
</evidence>
<dbReference type="FunFam" id="3.30.56.10:FF:000004">
    <property type="entry name" value="Phenylalanyl-tRNA synthetase, beta subunit"/>
    <property type="match status" value="1"/>
</dbReference>
<dbReference type="InterPro" id="IPR041616">
    <property type="entry name" value="PheRS_beta_core"/>
</dbReference>
<dbReference type="SMART" id="SM00873">
    <property type="entry name" value="B3_4"/>
    <property type="match status" value="1"/>
</dbReference>
<dbReference type="GO" id="GO:0003723">
    <property type="term" value="F:RNA binding"/>
    <property type="evidence" value="ECO:0007669"/>
    <property type="project" value="InterPro"/>
</dbReference>
<dbReference type="Gene3D" id="3.30.930.10">
    <property type="entry name" value="Bira Bifunctional Protein, Domain 2"/>
    <property type="match status" value="1"/>
</dbReference>
<dbReference type="GO" id="GO:0006432">
    <property type="term" value="P:phenylalanyl-tRNA aminoacylation"/>
    <property type="evidence" value="ECO:0007669"/>
    <property type="project" value="InterPro"/>
</dbReference>
<organism evidence="18 19">
    <name type="scientific">Russula ochroleuca</name>
    <dbReference type="NCBI Taxonomy" id="152965"/>
    <lineage>
        <taxon>Eukaryota</taxon>
        <taxon>Fungi</taxon>
        <taxon>Dikarya</taxon>
        <taxon>Basidiomycota</taxon>
        <taxon>Agaricomycotina</taxon>
        <taxon>Agaricomycetes</taxon>
        <taxon>Russulales</taxon>
        <taxon>Russulaceae</taxon>
        <taxon>Russula</taxon>
    </lineage>
</organism>
<evidence type="ECO:0000256" key="13">
    <source>
        <dbReference type="ARBA" id="ARBA00022917"/>
    </source>
</evidence>
<dbReference type="InterPro" id="IPR020825">
    <property type="entry name" value="Phe-tRNA_synthase-like_B3/B4"/>
</dbReference>
<dbReference type="Gene3D" id="3.30.56.10">
    <property type="match status" value="2"/>
</dbReference>
<dbReference type="FunFam" id="3.50.40.10:FF:000002">
    <property type="entry name" value="phenylalanine--tRNA ligase beta subunit"/>
    <property type="match status" value="1"/>
</dbReference>
<dbReference type="SUPFAM" id="SSF46955">
    <property type="entry name" value="Putative DNA-binding domain"/>
    <property type="match status" value="2"/>
</dbReference>
<feature type="domain" description="B5" evidence="17">
    <location>
        <begin position="327"/>
        <end position="405"/>
    </location>
</feature>
<keyword evidence="19" id="KW-1185">Reference proteome</keyword>